<dbReference type="InterPro" id="IPR001294">
    <property type="entry name" value="Phytochrome"/>
</dbReference>
<keyword evidence="6" id="KW-0597">Phosphoprotein</keyword>
<keyword evidence="7" id="KW-0716">Sensory transduction</keyword>
<keyword evidence="5" id="KW-0600">Photoreceptor protein</keyword>
<evidence type="ECO:0000256" key="3">
    <source>
        <dbReference type="ARBA" id="ARBA00006402"/>
    </source>
</evidence>
<dbReference type="Gene3D" id="3.30.565.10">
    <property type="entry name" value="Histidine kinase-like ATPase, C-terminal domain"/>
    <property type="match status" value="1"/>
</dbReference>
<keyword evidence="16" id="KW-1185">Reference proteome</keyword>
<comment type="catalytic activity">
    <reaction evidence="1">
        <text>ATP + protein L-histidine = ADP + protein N-phospho-L-histidine.</text>
        <dbReference type="EC" id="2.7.13.3"/>
    </reaction>
</comment>
<dbReference type="Gene3D" id="3.30.450.270">
    <property type="match status" value="1"/>
</dbReference>
<dbReference type="PANTHER" id="PTHR43711:SF1">
    <property type="entry name" value="HISTIDINE KINASE 1"/>
    <property type="match status" value="1"/>
</dbReference>
<evidence type="ECO:0000256" key="10">
    <source>
        <dbReference type="ARBA" id="ARBA00022991"/>
    </source>
</evidence>
<dbReference type="Pfam" id="PF00360">
    <property type="entry name" value="PHY"/>
    <property type="match status" value="1"/>
</dbReference>
<dbReference type="InterPro" id="IPR003594">
    <property type="entry name" value="HATPase_dom"/>
</dbReference>
<organism evidence="15 16">
    <name type="scientific">Pseudoduganella lurida</name>
    <dbReference type="NCBI Taxonomy" id="1036180"/>
    <lineage>
        <taxon>Bacteria</taxon>
        <taxon>Pseudomonadati</taxon>
        <taxon>Pseudomonadota</taxon>
        <taxon>Betaproteobacteria</taxon>
        <taxon>Burkholderiales</taxon>
        <taxon>Oxalobacteraceae</taxon>
        <taxon>Telluria group</taxon>
        <taxon>Pseudoduganella</taxon>
    </lineage>
</organism>
<keyword evidence="8" id="KW-0808">Transferase</keyword>
<dbReference type="GO" id="GO:0006355">
    <property type="term" value="P:regulation of DNA-templated transcription"/>
    <property type="evidence" value="ECO:0007669"/>
    <property type="project" value="InterPro"/>
</dbReference>
<keyword evidence="11" id="KW-0902">Two-component regulatory system</keyword>
<dbReference type="SUPFAM" id="SSF47384">
    <property type="entry name" value="Homodimeric domain of signal transducing histidine kinase"/>
    <property type="match status" value="1"/>
</dbReference>
<dbReference type="Pfam" id="PF00512">
    <property type="entry name" value="HisKA"/>
    <property type="match status" value="1"/>
</dbReference>
<dbReference type="SMART" id="SM00388">
    <property type="entry name" value="HisKA"/>
    <property type="match status" value="1"/>
</dbReference>
<keyword evidence="12" id="KW-0675">Receptor</keyword>
<dbReference type="Gene3D" id="1.10.287.130">
    <property type="match status" value="1"/>
</dbReference>
<dbReference type="InterPro" id="IPR029016">
    <property type="entry name" value="GAF-like_dom_sf"/>
</dbReference>
<dbReference type="OrthoDB" id="9808408at2"/>
<evidence type="ECO:0000256" key="4">
    <source>
        <dbReference type="ARBA" id="ARBA00012438"/>
    </source>
</evidence>
<evidence type="ECO:0000313" key="16">
    <source>
        <dbReference type="Proteomes" id="UP000318431"/>
    </source>
</evidence>
<reference evidence="15 16" key="1">
    <citation type="journal article" date="2015" name="Stand. Genomic Sci.">
        <title>Genomic Encyclopedia of Bacterial and Archaeal Type Strains, Phase III: the genomes of soil and plant-associated and newly described type strains.</title>
        <authorList>
            <person name="Whitman W.B."/>
            <person name="Woyke T."/>
            <person name="Klenk H.P."/>
            <person name="Zhou Y."/>
            <person name="Lilburn T.G."/>
            <person name="Beck B.J."/>
            <person name="De Vos P."/>
            <person name="Vandamme P."/>
            <person name="Eisen J.A."/>
            <person name="Garrity G."/>
            <person name="Hugenholtz P."/>
            <person name="Kyrpides N.C."/>
        </authorList>
    </citation>
    <scope>NUCLEOTIDE SEQUENCE [LARGE SCALE GENOMIC DNA]</scope>
    <source>
        <strain evidence="15 16">CGMCC 1.10822</strain>
    </source>
</reference>
<dbReference type="SMART" id="SM00065">
    <property type="entry name" value="GAF"/>
    <property type="match status" value="1"/>
</dbReference>
<dbReference type="InterPro" id="IPR013515">
    <property type="entry name" value="Phytochrome_cen-reg"/>
</dbReference>
<dbReference type="InterPro" id="IPR050736">
    <property type="entry name" value="Sensor_HK_Regulatory"/>
</dbReference>
<dbReference type="EMBL" id="VLLB01000001">
    <property type="protein sequence ID" value="TWI69275.1"/>
    <property type="molecule type" value="Genomic_DNA"/>
</dbReference>
<comment type="caution">
    <text evidence="15">The sequence shown here is derived from an EMBL/GenBank/DDBJ whole genome shotgun (WGS) entry which is preliminary data.</text>
</comment>
<keyword evidence="10" id="KW-0157">Chromophore</keyword>
<dbReference type="PROSITE" id="PS50046">
    <property type="entry name" value="PHYTOCHROME_2"/>
    <property type="match status" value="1"/>
</dbReference>
<dbReference type="InterPro" id="IPR013654">
    <property type="entry name" value="PAS_2"/>
</dbReference>
<keyword evidence="9 15" id="KW-0418">Kinase</keyword>
<dbReference type="GO" id="GO:0000155">
    <property type="term" value="F:phosphorelay sensor kinase activity"/>
    <property type="evidence" value="ECO:0007669"/>
    <property type="project" value="InterPro"/>
</dbReference>
<evidence type="ECO:0000256" key="11">
    <source>
        <dbReference type="ARBA" id="ARBA00023012"/>
    </source>
</evidence>
<name>A0A562RJN6_9BURK</name>
<evidence type="ECO:0000256" key="9">
    <source>
        <dbReference type="ARBA" id="ARBA00022777"/>
    </source>
</evidence>
<dbReference type="CDD" id="cd00082">
    <property type="entry name" value="HisKA"/>
    <property type="match status" value="1"/>
</dbReference>
<dbReference type="InterPro" id="IPR035965">
    <property type="entry name" value="PAS-like_dom_sf"/>
</dbReference>
<dbReference type="Gene3D" id="3.30.450.20">
    <property type="entry name" value="PAS domain"/>
    <property type="match status" value="1"/>
</dbReference>
<dbReference type="InterPro" id="IPR036097">
    <property type="entry name" value="HisK_dim/P_sf"/>
</dbReference>
<evidence type="ECO:0000256" key="12">
    <source>
        <dbReference type="ARBA" id="ARBA00023170"/>
    </source>
</evidence>
<dbReference type="InterPro" id="IPR003018">
    <property type="entry name" value="GAF"/>
</dbReference>
<protein>
    <recommendedName>
        <fullName evidence="4">histidine kinase</fullName>
        <ecNumber evidence="4">2.7.13.3</ecNumber>
    </recommendedName>
</protein>
<evidence type="ECO:0000259" key="13">
    <source>
        <dbReference type="PROSITE" id="PS50046"/>
    </source>
</evidence>
<feature type="domain" description="Phytochrome chromophore attachment site" evidence="13">
    <location>
        <begin position="149"/>
        <end position="307"/>
    </location>
</feature>
<dbReference type="GO" id="GO:0005886">
    <property type="term" value="C:plasma membrane"/>
    <property type="evidence" value="ECO:0007669"/>
    <property type="project" value="UniProtKB-SubCell"/>
</dbReference>
<evidence type="ECO:0000256" key="8">
    <source>
        <dbReference type="ARBA" id="ARBA00022679"/>
    </source>
</evidence>
<dbReference type="PRINTS" id="PR01033">
    <property type="entry name" value="PHYTOCHROME"/>
</dbReference>
<comment type="subcellular location">
    <subcellularLocation>
        <location evidence="2">Cell inner membrane</location>
        <topology evidence="2">Multi-pass membrane protein</topology>
    </subcellularLocation>
</comment>
<proteinExistence type="inferred from homology"/>
<dbReference type="InterPro" id="IPR016132">
    <property type="entry name" value="Phyto_chromo_attachment"/>
</dbReference>
<comment type="similarity">
    <text evidence="3">In the N-terminal section; belongs to the phytochrome family.</text>
</comment>
<evidence type="ECO:0000256" key="6">
    <source>
        <dbReference type="ARBA" id="ARBA00022553"/>
    </source>
</evidence>
<dbReference type="AlphaFoldDB" id="A0A562RJN6"/>
<dbReference type="GO" id="GO:0009584">
    <property type="term" value="P:detection of visible light"/>
    <property type="evidence" value="ECO:0007669"/>
    <property type="project" value="InterPro"/>
</dbReference>
<evidence type="ECO:0000256" key="1">
    <source>
        <dbReference type="ARBA" id="ARBA00000085"/>
    </source>
</evidence>
<dbReference type="Gene3D" id="3.30.450.40">
    <property type="match status" value="1"/>
</dbReference>
<dbReference type="InterPro" id="IPR043150">
    <property type="entry name" value="Phytochrome_PHY_sf"/>
</dbReference>
<dbReference type="RefSeq" id="WP_145647042.1">
    <property type="nucleotide sequence ID" value="NZ_VLLB01000001.1"/>
</dbReference>
<dbReference type="SMART" id="SM00387">
    <property type="entry name" value="HATPase_c"/>
    <property type="match status" value="1"/>
</dbReference>
<dbReference type="Pfam" id="PF08446">
    <property type="entry name" value="PAS_2"/>
    <property type="match status" value="1"/>
</dbReference>
<dbReference type="Pfam" id="PF01590">
    <property type="entry name" value="GAF"/>
    <property type="match status" value="1"/>
</dbReference>
<evidence type="ECO:0000256" key="7">
    <source>
        <dbReference type="ARBA" id="ARBA00022606"/>
    </source>
</evidence>
<evidence type="ECO:0000256" key="2">
    <source>
        <dbReference type="ARBA" id="ARBA00004429"/>
    </source>
</evidence>
<dbReference type="SUPFAM" id="SSF55785">
    <property type="entry name" value="PYP-like sensor domain (PAS domain)"/>
    <property type="match status" value="1"/>
</dbReference>
<dbReference type="GO" id="GO:0009881">
    <property type="term" value="F:photoreceptor activity"/>
    <property type="evidence" value="ECO:0007669"/>
    <property type="project" value="UniProtKB-KW"/>
</dbReference>
<dbReference type="InterPro" id="IPR036890">
    <property type="entry name" value="HATPase_C_sf"/>
</dbReference>
<dbReference type="InterPro" id="IPR005467">
    <property type="entry name" value="His_kinase_dom"/>
</dbReference>
<accession>A0A562RJN6</accession>
<gene>
    <name evidence="15" type="ORF">IP91_00342</name>
</gene>
<evidence type="ECO:0000259" key="14">
    <source>
        <dbReference type="PROSITE" id="PS50109"/>
    </source>
</evidence>
<dbReference type="PANTHER" id="PTHR43711">
    <property type="entry name" value="TWO-COMPONENT HISTIDINE KINASE"/>
    <property type="match status" value="1"/>
</dbReference>
<sequence length="750" mass="81651">MTQPFLQTRIDSCESEPIHIPGAIQPFGMLLSIELPSLRIANASMNCHPAFGLSAEALVKTSLAEHVDALEVQALRCYLTGGDLQEAAPLTVSILHAATGSASQWGLSAHERQGLLIIELEPLAPDAADVRPFQRLIRNAVQALLGAVNLQALCDEAVLQVRNMTGYDRVMVYRFTEDWHGDVIAEAKAPEMHSYLHHHFPASDIPAQARAIFFDNWLRIIPDVEYAPVPIYPGLNPATGMPIDLGRALLRSVSPLHIEYLRNMEVGATLTLPLIDDGKLWGLVACHHATPRPLSEESRLGAKMVAQLVSSQLGLKEALADARYGAQLKRVHQNLLARMEQEDDLVQSLVTQSPTMLDLAGATGAAAAIYFNNEWTLVGTTPSVAQIETLVDWLASQHGKQEVFCTNRLGEMFAPAQAYRHIASGLLAVAIPKSERNYILWFRPEVITTVVWAGAPEKRLPQDGTGRLHPRLSFDSWKEVVEGQATPWKKVEIDAVTELRASILAIDLRRAFHKEQAARAVAERVSQEKENMVHMVSHDIRNPLGVIQMTWDMLQQESAASPAVRTQLIARGIRATDSMERLVTSILDLARQQRTSVPAPTHAERAQALVQEAVELAQPLAERAGLSLTAAYESAPLLVSCQRARVEQVLGNLISNALKFTPAGGAVTVAVQRQAGETVFTVTDTGIGIPADLLPRVFDRLVQGPVNTHLGIGLGLSIVKGIVEQEGGRVWVDSTAGSGTTFSFTLPTAA</sequence>
<evidence type="ECO:0000256" key="5">
    <source>
        <dbReference type="ARBA" id="ARBA00022543"/>
    </source>
</evidence>
<dbReference type="FunFam" id="3.30.565.10:FF:000006">
    <property type="entry name" value="Sensor histidine kinase WalK"/>
    <property type="match status" value="1"/>
</dbReference>
<dbReference type="PROSITE" id="PS50109">
    <property type="entry name" value="HIS_KIN"/>
    <property type="match status" value="1"/>
</dbReference>
<dbReference type="EC" id="2.7.13.3" evidence="4"/>
<dbReference type="Pfam" id="PF02518">
    <property type="entry name" value="HATPase_c"/>
    <property type="match status" value="1"/>
</dbReference>
<dbReference type="InterPro" id="IPR003661">
    <property type="entry name" value="HisK_dim/P_dom"/>
</dbReference>
<dbReference type="SUPFAM" id="SSF55874">
    <property type="entry name" value="ATPase domain of HSP90 chaperone/DNA topoisomerase II/histidine kinase"/>
    <property type="match status" value="1"/>
</dbReference>
<dbReference type="SUPFAM" id="SSF55781">
    <property type="entry name" value="GAF domain-like"/>
    <property type="match status" value="2"/>
</dbReference>
<evidence type="ECO:0000313" key="15">
    <source>
        <dbReference type="EMBL" id="TWI69275.1"/>
    </source>
</evidence>
<dbReference type="Proteomes" id="UP000318431">
    <property type="component" value="Unassembled WGS sequence"/>
</dbReference>
<dbReference type="CDD" id="cd00075">
    <property type="entry name" value="HATPase"/>
    <property type="match status" value="1"/>
</dbReference>
<feature type="domain" description="Histidine kinase" evidence="14">
    <location>
        <begin position="535"/>
        <end position="750"/>
    </location>
</feature>